<evidence type="ECO:0000313" key="3">
    <source>
        <dbReference type="EMBL" id="KAF2108570.1"/>
    </source>
</evidence>
<keyword evidence="1" id="KW-0175">Coiled coil</keyword>
<dbReference type="EMBL" id="ML977347">
    <property type="protein sequence ID" value="KAF2108570.1"/>
    <property type="molecule type" value="Genomic_DNA"/>
</dbReference>
<accession>A0A6A5YNK9</accession>
<dbReference type="Proteomes" id="UP000799770">
    <property type="component" value="Unassembled WGS sequence"/>
</dbReference>
<organism evidence="3 4">
    <name type="scientific">Lophiotrema nucula</name>
    <dbReference type="NCBI Taxonomy" id="690887"/>
    <lineage>
        <taxon>Eukaryota</taxon>
        <taxon>Fungi</taxon>
        <taxon>Dikarya</taxon>
        <taxon>Ascomycota</taxon>
        <taxon>Pezizomycotina</taxon>
        <taxon>Dothideomycetes</taxon>
        <taxon>Pleosporomycetidae</taxon>
        <taxon>Pleosporales</taxon>
        <taxon>Lophiotremataceae</taxon>
        <taxon>Lophiotrema</taxon>
    </lineage>
</organism>
<proteinExistence type="predicted"/>
<feature type="coiled-coil region" evidence="1">
    <location>
        <begin position="179"/>
        <end position="206"/>
    </location>
</feature>
<name>A0A6A5YNK9_9PLEO</name>
<evidence type="ECO:0000256" key="2">
    <source>
        <dbReference type="SAM" id="MobiDB-lite"/>
    </source>
</evidence>
<sequence>MAIQHTSNIMAAHAGADPVDITHYTNEGLRLLLGGRGLSPKVINGLKTRDQLIAAYHNPPETPEPSKEVDDDDEDLTPEDRYKKMPWVNLRAMIYKRGIDVKNQRKETFIAALLNDDEKKAGADNHDAHTVSSKYEKKSYGYIDKLARQHRLEVSDRRKVTLIKALEDWDAGMPERKRIRAETAEKNRLERERVLKEKKLKEAATLLKGTAKKMGEGVDHVEEILFEGDEGDSSI</sequence>
<evidence type="ECO:0000256" key="1">
    <source>
        <dbReference type="SAM" id="Coils"/>
    </source>
</evidence>
<gene>
    <name evidence="3" type="ORF">BDV96DRAFT_605625</name>
</gene>
<keyword evidence="4" id="KW-1185">Reference proteome</keyword>
<feature type="region of interest" description="Disordered" evidence="2">
    <location>
        <begin position="56"/>
        <end position="79"/>
    </location>
</feature>
<reference evidence="3" key="1">
    <citation type="journal article" date="2020" name="Stud. Mycol.">
        <title>101 Dothideomycetes genomes: a test case for predicting lifestyles and emergence of pathogens.</title>
        <authorList>
            <person name="Haridas S."/>
            <person name="Albert R."/>
            <person name="Binder M."/>
            <person name="Bloem J."/>
            <person name="Labutti K."/>
            <person name="Salamov A."/>
            <person name="Andreopoulos B."/>
            <person name="Baker S."/>
            <person name="Barry K."/>
            <person name="Bills G."/>
            <person name="Bluhm B."/>
            <person name="Cannon C."/>
            <person name="Castanera R."/>
            <person name="Culley D."/>
            <person name="Daum C."/>
            <person name="Ezra D."/>
            <person name="Gonzalez J."/>
            <person name="Henrissat B."/>
            <person name="Kuo A."/>
            <person name="Liang C."/>
            <person name="Lipzen A."/>
            <person name="Lutzoni F."/>
            <person name="Magnuson J."/>
            <person name="Mondo S."/>
            <person name="Nolan M."/>
            <person name="Ohm R."/>
            <person name="Pangilinan J."/>
            <person name="Park H.-J."/>
            <person name="Ramirez L."/>
            <person name="Alfaro M."/>
            <person name="Sun H."/>
            <person name="Tritt A."/>
            <person name="Yoshinaga Y."/>
            <person name="Zwiers L.-H."/>
            <person name="Turgeon B."/>
            <person name="Goodwin S."/>
            <person name="Spatafora J."/>
            <person name="Crous P."/>
            <person name="Grigoriev I."/>
        </authorList>
    </citation>
    <scope>NUCLEOTIDE SEQUENCE</scope>
    <source>
        <strain evidence="3">CBS 627.86</strain>
    </source>
</reference>
<protein>
    <submittedName>
        <fullName evidence="3">Uncharacterized protein</fullName>
    </submittedName>
</protein>
<evidence type="ECO:0000313" key="4">
    <source>
        <dbReference type="Proteomes" id="UP000799770"/>
    </source>
</evidence>
<dbReference type="AlphaFoldDB" id="A0A6A5YNK9"/>